<dbReference type="Pfam" id="PF13581">
    <property type="entry name" value="HATPase_c_2"/>
    <property type="match status" value="1"/>
</dbReference>
<dbReference type="InterPro" id="IPR047718">
    <property type="entry name" value="RsbA-like_anti_sig"/>
</dbReference>
<dbReference type="GO" id="GO:0004674">
    <property type="term" value="F:protein serine/threonine kinase activity"/>
    <property type="evidence" value="ECO:0007669"/>
    <property type="project" value="UniProtKB-KW"/>
</dbReference>
<dbReference type="EMBL" id="MKQR01000008">
    <property type="protein sequence ID" value="OLR94067.1"/>
    <property type="molecule type" value="Genomic_DNA"/>
</dbReference>
<feature type="domain" description="Histidine kinase/HSP90-like ATPase" evidence="2">
    <location>
        <begin position="183"/>
        <end position="296"/>
    </location>
</feature>
<evidence type="ECO:0000259" key="3">
    <source>
        <dbReference type="Pfam" id="PF14417"/>
    </source>
</evidence>
<evidence type="ECO:0000256" key="1">
    <source>
        <dbReference type="ARBA" id="ARBA00022527"/>
    </source>
</evidence>
<dbReference type="InterPro" id="IPR050267">
    <property type="entry name" value="Anti-sigma-factor_SerPK"/>
</dbReference>
<dbReference type="Proteomes" id="UP000186040">
    <property type="component" value="Unassembled WGS sequence"/>
</dbReference>
<dbReference type="SUPFAM" id="SSF55874">
    <property type="entry name" value="ATPase domain of HSP90 chaperone/DNA topoisomerase II/histidine kinase"/>
    <property type="match status" value="1"/>
</dbReference>
<dbReference type="PANTHER" id="PTHR35526">
    <property type="entry name" value="ANTI-SIGMA-F FACTOR RSBW-RELATED"/>
    <property type="match status" value="1"/>
</dbReference>
<dbReference type="InterPro" id="IPR003594">
    <property type="entry name" value="HATPase_dom"/>
</dbReference>
<dbReference type="InterPro" id="IPR036890">
    <property type="entry name" value="HATPase_C_sf"/>
</dbReference>
<keyword evidence="1" id="KW-0723">Serine/threonine-protein kinase</keyword>
<keyword evidence="5" id="KW-1185">Reference proteome</keyword>
<dbReference type="NCBIfam" id="NF041045">
    <property type="entry name" value="RsbA_anti_sig"/>
    <property type="match status" value="1"/>
</dbReference>
<dbReference type="CDD" id="cd16936">
    <property type="entry name" value="HATPase_RsbW-like"/>
    <property type="match status" value="1"/>
</dbReference>
<dbReference type="InterPro" id="IPR025847">
    <property type="entry name" value="MEDS_domain"/>
</dbReference>
<evidence type="ECO:0000313" key="4">
    <source>
        <dbReference type="EMBL" id="OLR94067.1"/>
    </source>
</evidence>
<keyword evidence="1" id="KW-0418">Kinase</keyword>
<organism evidence="4 5">
    <name type="scientific">Actinokineospora bangkokensis</name>
    <dbReference type="NCBI Taxonomy" id="1193682"/>
    <lineage>
        <taxon>Bacteria</taxon>
        <taxon>Bacillati</taxon>
        <taxon>Actinomycetota</taxon>
        <taxon>Actinomycetes</taxon>
        <taxon>Pseudonocardiales</taxon>
        <taxon>Pseudonocardiaceae</taxon>
        <taxon>Actinokineospora</taxon>
    </lineage>
</organism>
<proteinExistence type="predicted"/>
<dbReference type="Gene3D" id="3.30.565.10">
    <property type="entry name" value="Histidine kinase-like ATPase, C-terminal domain"/>
    <property type="match status" value="1"/>
</dbReference>
<dbReference type="STRING" id="1193682.BJP25_13930"/>
<accession>A0A1Q9LPU5</accession>
<sequence>MSGAGFAHEAAIHRDDESYRALALGFLRAGVDAGATTVALLGAHGQDLLADALPPAVAVLDTRVLGRNPARLLPALRELVDAAPGPVHCFGDPVCPSRDGDVAEEAWLHDALLDQAFADDDLRLRCPVPADWADRAGRSHRELVDEAGTRPSPDYSPGTGREAFAEPLPEAAVRMSEDAVHFTLDDLPELRDLVTVRASAFGLPRERALDLTLASNEVVTNSIVHGGDRGTLRLWHDERTFTCEVTDSGHIRNPLVGRTAPIPSTQGGRGLWLANQVCDLVSVRSSPDTGTVVRLRVDR</sequence>
<dbReference type="RefSeq" id="WP_075974274.1">
    <property type="nucleotide sequence ID" value="NZ_MKQR01000008.1"/>
</dbReference>
<protein>
    <submittedName>
        <fullName evidence="4">Uncharacterized protein</fullName>
    </submittedName>
</protein>
<name>A0A1Q9LPU5_9PSEU</name>
<evidence type="ECO:0000259" key="2">
    <source>
        <dbReference type="Pfam" id="PF13581"/>
    </source>
</evidence>
<dbReference type="AlphaFoldDB" id="A0A1Q9LPU5"/>
<feature type="domain" description="MEDS" evidence="3">
    <location>
        <begin position="8"/>
        <end position="134"/>
    </location>
</feature>
<keyword evidence="1" id="KW-0808">Transferase</keyword>
<dbReference type="PANTHER" id="PTHR35526:SF3">
    <property type="entry name" value="ANTI-SIGMA-F FACTOR RSBW"/>
    <property type="match status" value="1"/>
</dbReference>
<gene>
    <name evidence="4" type="ORF">BJP25_13930</name>
</gene>
<dbReference type="OrthoDB" id="4088450at2"/>
<comment type="caution">
    <text evidence="4">The sequence shown here is derived from an EMBL/GenBank/DDBJ whole genome shotgun (WGS) entry which is preliminary data.</text>
</comment>
<evidence type="ECO:0000313" key="5">
    <source>
        <dbReference type="Proteomes" id="UP000186040"/>
    </source>
</evidence>
<reference evidence="4 5" key="1">
    <citation type="submission" date="2016-10" db="EMBL/GenBank/DDBJ databases">
        <title>The Draft Genome Sequence of Actinokineospora bangkokensis 44EHWT reveals the biosynthetic pathway of antifungal compounds Thailandins with unusual extender unit butylmalonyl-CoA.</title>
        <authorList>
            <person name="Greule A."/>
            <person name="Intra B."/>
            <person name="Flemming S."/>
            <person name="Rommel M.G."/>
            <person name="Panbangred W."/>
            <person name="Bechthold A."/>
        </authorList>
    </citation>
    <scope>NUCLEOTIDE SEQUENCE [LARGE SCALE GENOMIC DNA]</scope>
    <source>
        <strain evidence="4 5">44EHW</strain>
    </source>
</reference>
<dbReference type="Pfam" id="PF14417">
    <property type="entry name" value="MEDS"/>
    <property type="match status" value="1"/>
</dbReference>